<keyword evidence="1" id="KW-0812">Transmembrane</keyword>
<name>A0ABY6Z119_9BACL</name>
<evidence type="ECO:0000313" key="3">
    <source>
        <dbReference type="Proteomes" id="UP001164803"/>
    </source>
</evidence>
<dbReference type="EMBL" id="CP104064">
    <property type="protein sequence ID" value="WAH36228.1"/>
    <property type="molecule type" value="Genomic_DNA"/>
</dbReference>
<dbReference type="Proteomes" id="UP001164803">
    <property type="component" value="Chromosome"/>
</dbReference>
<evidence type="ECO:0000256" key="1">
    <source>
        <dbReference type="SAM" id="Phobius"/>
    </source>
</evidence>
<keyword evidence="3" id="KW-1185">Reference proteome</keyword>
<reference evidence="2" key="1">
    <citation type="submission" date="2022-08" db="EMBL/GenBank/DDBJ databases">
        <title>Alicyclobacillus dauci DSM2870, complete genome.</title>
        <authorList>
            <person name="Wang Q."/>
            <person name="Cai R."/>
            <person name="Wang Z."/>
        </authorList>
    </citation>
    <scope>NUCLEOTIDE SEQUENCE</scope>
    <source>
        <strain evidence="2">DSM 28700</strain>
    </source>
</reference>
<feature type="transmembrane region" description="Helical" evidence="1">
    <location>
        <begin position="50"/>
        <end position="67"/>
    </location>
</feature>
<sequence length="182" mass="20391">MQTTALQPGFFHTGFIGLFAGVITAFFTFDLAVYLLTATAFFFMFRKARVPLPWLAYVPVAQLYPFFKTIKVSQWNWLWLAAPVFGSLAILALHAFGIVLCIFGCIVYAVVGIRWLIRLLQAYGINPLWLLGLLGLLIPFLSYLVSIGLVVLYCIMGFSASIQYNPNFDRRDGSGGDPFHFS</sequence>
<keyword evidence="1" id="KW-0472">Membrane</keyword>
<accession>A0ABY6Z119</accession>
<organism evidence="2 3">
    <name type="scientific">Alicyclobacillus dauci</name>
    <dbReference type="NCBI Taxonomy" id="1475485"/>
    <lineage>
        <taxon>Bacteria</taxon>
        <taxon>Bacillati</taxon>
        <taxon>Bacillota</taxon>
        <taxon>Bacilli</taxon>
        <taxon>Bacillales</taxon>
        <taxon>Alicyclobacillaceae</taxon>
        <taxon>Alicyclobacillus</taxon>
    </lineage>
</organism>
<dbReference type="RefSeq" id="WP_268043550.1">
    <property type="nucleotide sequence ID" value="NZ_CP104064.1"/>
</dbReference>
<evidence type="ECO:0000313" key="2">
    <source>
        <dbReference type="EMBL" id="WAH36228.1"/>
    </source>
</evidence>
<keyword evidence="1" id="KW-1133">Transmembrane helix</keyword>
<proteinExistence type="predicted"/>
<feature type="transmembrane region" description="Helical" evidence="1">
    <location>
        <begin position="15"/>
        <end position="43"/>
    </location>
</feature>
<feature type="transmembrane region" description="Helical" evidence="1">
    <location>
        <begin position="128"/>
        <end position="158"/>
    </location>
</feature>
<gene>
    <name evidence="2" type="ORF">NZD86_18595</name>
</gene>
<feature type="transmembrane region" description="Helical" evidence="1">
    <location>
        <begin position="87"/>
        <end position="116"/>
    </location>
</feature>
<protein>
    <submittedName>
        <fullName evidence="2">Uncharacterized protein</fullName>
    </submittedName>
</protein>